<dbReference type="PROSITE" id="PS00909">
    <property type="entry name" value="MR_MLE_2"/>
    <property type="match status" value="1"/>
</dbReference>
<gene>
    <name evidence="3" type="primary">dgoD</name>
    <name evidence="3" type="ORF">ACFSE6_02585</name>
</gene>
<dbReference type="SUPFAM" id="SSF54826">
    <property type="entry name" value="Enolase N-terminal domain-like"/>
    <property type="match status" value="1"/>
</dbReference>
<dbReference type="InterPro" id="IPR029017">
    <property type="entry name" value="Enolase-like_N"/>
</dbReference>
<dbReference type="InterPro" id="IPR013341">
    <property type="entry name" value="Mandelate_racemase_N_dom"/>
</dbReference>
<feature type="domain" description="Mandelate racemase/muconate lactonizing enzyme C-terminal" evidence="2">
    <location>
        <begin position="131"/>
        <end position="239"/>
    </location>
</feature>
<dbReference type="EMBL" id="JBHUEE010000001">
    <property type="protein sequence ID" value="MFD1716707.1"/>
    <property type="molecule type" value="Genomic_DNA"/>
</dbReference>
<reference evidence="4" key="1">
    <citation type="journal article" date="2019" name="Int. J. Syst. Evol. Microbiol.">
        <title>The Global Catalogue of Microorganisms (GCM) 10K type strain sequencing project: providing services to taxonomists for standard genome sequencing and annotation.</title>
        <authorList>
            <consortium name="The Broad Institute Genomics Platform"/>
            <consortium name="The Broad Institute Genome Sequencing Center for Infectious Disease"/>
            <person name="Wu L."/>
            <person name="Ma J."/>
        </authorList>
    </citation>
    <scope>NUCLEOTIDE SEQUENCE [LARGE SCALE GENOMIC DNA]</scope>
    <source>
        <strain evidence="4">JCM 17130</strain>
    </source>
</reference>
<dbReference type="Gene3D" id="3.30.390.10">
    <property type="entry name" value="Enolase-like, N-terminal domain"/>
    <property type="match status" value="1"/>
</dbReference>
<dbReference type="Pfam" id="PF02746">
    <property type="entry name" value="MR_MLE_N"/>
    <property type="match status" value="1"/>
</dbReference>
<evidence type="ECO:0000313" key="3">
    <source>
        <dbReference type="EMBL" id="MFD1716707.1"/>
    </source>
</evidence>
<dbReference type="PANTHER" id="PTHR48080:SF2">
    <property type="entry name" value="D-GALACTONATE DEHYDRATASE"/>
    <property type="match status" value="1"/>
</dbReference>
<keyword evidence="1 3" id="KW-0456">Lyase</keyword>
<dbReference type="PANTHER" id="PTHR48080">
    <property type="entry name" value="D-GALACTONATE DEHYDRATASE-RELATED"/>
    <property type="match status" value="1"/>
</dbReference>
<dbReference type="InterPro" id="IPR013342">
    <property type="entry name" value="Mandelate_racemase_C"/>
</dbReference>
<evidence type="ECO:0000313" key="4">
    <source>
        <dbReference type="Proteomes" id="UP001597277"/>
    </source>
</evidence>
<dbReference type="SFLD" id="SFLDS00001">
    <property type="entry name" value="Enolase"/>
    <property type="match status" value="1"/>
</dbReference>
<organism evidence="3 4">
    <name type="scientific">Georgenia deserti</name>
    <dbReference type="NCBI Taxonomy" id="2093781"/>
    <lineage>
        <taxon>Bacteria</taxon>
        <taxon>Bacillati</taxon>
        <taxon>Actinomycetota</taxon>
        <taxon>Actinomycetes</taxon>
        <taxon>Micrococcales</taxon>
        <taxon>Bogoriellaceae</taxon>
        <taxon>Georgenia</taxon>
    </lineage>
</organism>
<dbReference type="SUPFAM" id="SSF51604">
    <property type="entry name" value="Enolase C-terminal domain-like"/>
    <property type="match status" value="1"/>
</dbReference>
<dbReference type="Gene3D" id="3.20.20.120">
    <property type="entry name" value="Enolase-like C-terminal domain"/>
    <property type="match status" value="1"/>
</dbReference>
<accession>A0ABW4L1J5</accession>
<dbReference type="Pfam" id="PF13378">
    <property type="entry name" value="MR_MLE_C"/>
    <property type="match status" value="1"/>
</dbReference>
<dbReference type="Proteomes" id="UP001597277">
    <property type="component" value="Unassembled WGS sequence"/>
</dbReference>
<dbReference type="InterPro" id="IPR034593">
    <property type="entry name" value="DgoD-like"/>
</dbReference>
<evidence type="ECO:0000259" key="2">
    <source>
        <dbReference type="SMART" id="SM00922"/>
    </source>
</evidence>
<name>A0ABW4L1J5_9MICO</name>
<protein>
    <submittedName>
        <fullName evidence="3">Galactonate dehydratase</fullName>
        <ecNumber evidence="3">4.2.1.6</ecNumber>
    </submittedName>
</protein>
<keyword evidence="4" id="KW-1185">Reference proteome</keyword>
<dbReference type="SMART" id="SM00922">
    <property type="entry name" value="MR_MLE"/>
    <property type="match status" value="1"/>
</dbReference>
<dbReference type="RefSeq" id="WP_388002133.1">
    <property type="nucleotide sequence ID" value="NZ_JBHUEE010000001.1"/>
</dbReference>
<sequence>MRERTTARVDRIETFLVAPRWILVRVTTDDGAHGWGEAIVPKRVRAVVGAVEDMAENLLGTPAGHISDMTWRMRNGAFFRGGPILATAAAAIEQALWDLAGHRLAAPVHDLFGGPVRTSVRAYAWVGGDRPRDVVAHVQARQGQGFDMVKMNATEELDLIDRPAHVDAVVERVAAIRDAVGTEIDVALDFHGRVHRAMARTLLRELDGYRLAWIEEPLPPGHEDAYGQVFSNDRSTPIATGERLTSRWNVRRVLEERVVDVLQPDVSLTGIAELVAIARQAEAYDVAVAPHCPNGPVSLAASLQVASASVNVPVLEQSVGLHYHEGYAGLPRGELFDYLSDPGPLRTDDGRFAVPGGAGLGVEVDAEAVAASPPWSLHDPQWRLEDGRNAEW</sequence>
<comment type="caution">
    <text evidence="3">The sequence shown here is derived from an EMBL/GenBank/DDBJ whole genome shotgun (WGS) entry which is preliminary data.</text>
</comment>
<dbReference type="GO" id="GO:0008869">
    <property type="term" value="F:galactonate dehydratase activity"/>
    <property type="evidence" value="ECO:0007669"/>
    <property type="project" value="UniProtKB-EC"/>
</dbReference>
<dbReference type="InterPro" id="IPR036849">
    <property type="entry name" value="Enolase-like_C_sf"/>
</dbReference>
<dbReference type="InterPro" id="IPR018110">
    <property type="entry name" value="Mandel_Rmase/mucon_lact_enz_CS"/>
</dbReference>
<evidence type="ECO:0000256" key="1">
    <source>
        <dbReference type="ARBA" id="ARBA00023239"/>
    </source>
</evidence>
<dbReference type="NCBIfam" id="NF010624">
    <property type="entry name" value="PRK14017.1"/>
    <property type="match status" value="1"/>
</dbReference>
<dbReference type="SFLD" id="SFLDG00179">
    <property type="entry name" value="mandelate_racemase"/>
    <property type="match status" value="1"/>
</dbReference>
<proteinExistence type="predicted"/>
<dbReference type="EC" id="4.2.1.6" evidence="3"/>
<dbReference type="InterPro" id="IPR029065">
    <property type="entry name" value="Enolase_C-like"/>
</dbReference>